<dbReference type="SMART" id="SM00332">
    <property type="entry name" value="PP2Cc"/>
    <property type="match status" value="1"/>
</dbReference>
<organism evidence="7 8">
    <name type="scientific">Triparma columacea</name>
    <dbReference type="NCBI Taxonomy" id="722753"/>
    <lineage>
        <taxon>Eukaryota</taxon>
        <taxon>Sar</taxon>
        <taxon>Stramenopiles</taxon>
        <taxon>Ochrophyta</taxon>
        <taxon>Bolidophyceae</taxon>
        <taxon>Parmales</taxon>
        <taxon>Triparmaceae</taxon>
        <taxon>Triparma</taxon>
    </lineage>
</organism>
<evidence type="ECO:0000259" key="6">
    <source>
        <dbReference type="PROSITE" id="PS51746"/>
    </source>
</evidence>
<dbReference type="GO" id="GO:0046872">
    <property type="term" value="F:metal ion binding"/>
    <property type="evidence" value="ECO:0007669"/>
    <property type="project" value="UniProtKB-KW"/>
</dbReference>
<sequence length="517" mass="54969">MTPSVLTACHSTARELTSPTAEWEEGKGIFSTACSKKPTEKHLKKLWKRLRKSGRKRVDSQGLEQAVVGVNLFDSPPSSSGSLMSSKLPRSSGMGNLCPDGWTVAMAAAGKGSLEALKVIFEGDWWKEGEGEEGVDRDDTEEEKSTRISLNLSLLTEVNLQGQVCLHCACMSGPLPSVIYVLNLMSSLGGGNGIPKGKNAPVDLAGLTPSGYAVREGRWEVFKQVFDRGDYSVFDDDAGGSWGEEEGEEDEGFGVSAGWFECKGKRDSQEDEFLLGLDSGRVVVGVFDGHGGKDASKYVREEVGRTVGEGGEITVEGLLKIDEDGKGKGIKGGSTGCIVEVKEGEIKGDVKVKCWNVGDSRAIAVVVGEDGEIRGEELSKDHKPTDSVEIARVEAAGMKVTSGRVVKSGAESLGLCRAFGDYDYKANASLPPDEQAIVAKADCITMTSEDVRKGGGGKIWGIIVACDGIWDVMSNKEVAGIAGKGEGGKLREKARDIAWRAIEMGSTDNCTVAVIKI</sequence>
<dbReference type="InterPro" id="IPR001932">
    <property type="entry name" value="PPM-type_phosphatase-like_dom"/>
</dbReference>
<reference evidence="8" key="1">
    <citation type="journal article" date="2023" name="Commun. Biol.">
        <title>Genome analysis of Parmales, the sister group of diatoms, reveals the evolutionary specialization of diatoms from phago-mixotrophs to photoautotrophs.</title>
        <authorList>
            <person name="Ban H."/>
            <person name="Sato S."/>
            <person name="Yoshikawa S."/>
            <person name="Yamada K."/>
            <person name="Nakamura Y."/>
            <person name="Ichinomiya M."/>
            <person name="Sato N."/>
            <person name="Blanc-Mathieu R."/>
            <person name="Endo H."/>
            <person name="Kuwata A."/>
            <person name="Ogata H."/>
        </authorList>
    </citation>
    <scope>NUCLEOTIDE SEQUENCE [LARGE SCALE GENOMIC DNA]</scope>
</reference>
<evidence type="ECO:0000256" key="3">
    <source>
        <dbReference type="ARBA" id="ARBA00022801"/>
    </source>
</evidence>
<dbReference type="GO" id="GO:0004722">
    <property type="term" value="F:protein serine/threonine phosphatase activity"/>
    <property type="evidence" value="ECO:0007669"/>
    <property type="project" value="InterPro"/>
</dbReference>
<keyword evidence="8" id="KW-1185">Reference proteome</keyword>
<evidence type="ECO:0000313" key="8">
    <source>
        <dbReference type="Proteomes" id="UP001165065"/>
    </source>
</evidence>
<keyword evidence="4 5" id="KW-0904">Protein phosphatase</keyword>
<comment type="caution">
    <text evidence="7">The sequence shown here is derived from an EMBL/GenBank/DDBJ whole genome shotgun (WGS) entry which is preliminary data.</text>
</comment>
<dbReference type="SUPFAM" id="SSF48403">
    <property type="entry name" value="Ankyrin repeat"/>
    <property type="match status" value="1"/>
</dbReference>
<dbReference type="PROSITE" id="PS51746">
    <property type="entry name" value="PPM_2"/>
    <property type="match status" value="1"/>
</dbReference>
<dbReference type="PROSITE" id="PS01032">
    <property type="entry name" value="PPM_1"/>
    <property type="match status" value="1"/>
</dbReference>
<evidence type="ECO:0000256" key="4">
    <source>
        <dbReference type="ARBA" id="ARBA00022912"/>
    </source>
</evidence>
<comment type="similarity">
    <text evidence="5">Belongs to the PP2C family.</text>
</comment>
<dbReference type="OrthoDB" id="420076at2759"/>
<dbReference type="InterPro" id="IPR000222">
    <property type="entry name" value="PP2C_BS"/>
</dbReference>
<keyword evidence="2" id="KW-0479">Metal-binding</keyword>
<evidence type="ECO:0000256" key="2">
    <source>
        <dbReference type="ARBA" id="ARBA00022723"/>
    </source>
</evidence>
<dbReference type="AlphaFoldDB" id="A0A9W7LB17"/>
<feature type="domain" description="PPM-type phosphatase" evidence="6">
    <location>
        <begin position="256"/>
        <end position="517"/>
    </location>
</feature>
<dbReference type="Gene3D" id="1.25.40.20">
    <property type="entry name" value="Ankyrin repeat-containing domain"/>
    <property type="match status" value="1"/>
</dbReference>
<dbReference type="Gene3D" id="3.60.40.10">
    <property type="entry name" value="PPM-type phosphatase domain"/>
    <property type="match status" value="1"/>
</dbReference>
<dbReference type="PANTHER" id="PTHR47992">
    <property type="entry name" value="PROTEIN PHOSPHATASE"/>
    <property type="match status" value="1"/>
</dbReference>
<protein>
    <recommendedName>
        <fullName evidence="6">PPM-type phosphatase domain-containing protein</fullName>
    </recommendedName>
</protein>
<dbReference type="InterPro" id="IPR036457">
    <property type="entry name" value="PPM-type-like_dom_sf"/>
</dbReference>
<dbReference type="SUPFAM" id="SSF81606">
    <property type="entry name" value="PP2C-like"/>
    <property type="match status" value="1"/>
</dbReference>
<dbReference type="Proteomes" id="UP001165065">
    <property type="component" value="Unassembled WGS sequence"/>
</dbReference>
<dbReference type="GO" id="GO:0016020">
    <property type="term" value="C:membrane"/>
    <property type="evidence" value="ECO:0007669"/>
    <property type="project" value="UniProtKB-SubCell"/>
</dbReference>
<accession>A0A9W7LB17</accession>
<dbReference type="EMBL" id="BRYA01000182">
    <property type="protein sequence ID" value="GMI42829.1"/>
    <property type="molecule type" value="Genomic_DNA"/>
</dbReference>
<dbReference type="InterPro" id="IPR036770">
    <property type="entry name" value="Ankyrin_rpt-contain_sf"/>
</dbReference>
<dbReference type="CDD" id="cd00143">
    <property type="entry name" value="PP2Cc"/>
    <property type="match status" value="1"/>
</dbReference>
<gene>
    <name evidence="7" type="ORF">TrCOL_g4915</name>
</gene>
<proteinExistence type="inferred from homology"/>
<evidence type="ECO:0000256" key="1">
    <source>
        <dbReference type="ARBA" id="ARBA00004170"/>
    </source>
</evidence>
<name>A0A9W7LB17_9STRA</name>
<dbReference type="Pfam" id="PF00481">
    <property type="entry name" value="PP2C"/>
    <property type="match status" value="1"/>
</dbReference>
<dbReference type="InterPro" id="IPR015655">
    <property type="entry name" value="PP2C"/>
</dbReference>
<comment type="subcellular location">
    <subcellularLocation>
        <location evidence="1">Membrane</location>
        <topology evidence="1">Peripheral membrane protein</topology>
    </subcellularLocation>
</comment>
<evidence type="ECO:0000313" key="7">
    <source>
        <dbReference type="EMBL" id="GMI42829.1"/>
    </source>
</evidence>
<evidence type="ECO:0000256" key="5">
    <source>
        <dbReference type="RuleBase" id="RU003465"/>
    </source>
</evidence>
<keyword evidence="3 5" id="KW-0378">Hydrolase</keyword>